<dbReference type="Gene3D" id="3.40.50.300">
    <property type="entry name" value="P-loop containing nucleotide triphosphate hydrolases"/>
    <property type="match status" value="2"/>
</dbReference>
<name>A0A1H0NAK6_9RHOB</name>
<dbReference type="AlphaFoldDB" id="A0A1H0NAK6"/>
<sequence>MITEIEIERFKSIRALKLELGRVNIFIGGNGSGKSNFLEAIGIISAALSRGLSDSDFRRKGVRITPPALMKSAFKYQDLPRTFTLKAKASCDVQYTCTLSSSEIDTALSFSHENFQQSGEKLFARSTNGATAMGSRLKRGMDKYRGIWDQTRSIFDYPEEASEEIEKISKYAIYSPQTEFLRGRRVGSVDTPPIGLHGEGLPSAVRTFLHDLPVPNRTRKKGDRSDPEVTLVNRAAHLPFAPGWASSFQVGKLSELTTSSDMELANEDMVYFVDSFMHAKRNKLSVYDSSEGTLFLLFAAMLIAHKQSPKIFAMDNVDSALNPRLTRLLLDEIIYSTEAKSKYSLNRGPEQVFLTSHNPTSLDAFDIFDDATRIFVVSRSEDGETMIERLQPPSGMSPSEWHEVSQGRRLSEMWIDGEIEGALGNDI</sequence>
<evidence type="ECO:0000313" key="3">
    <source>
        <dbReference type="EMBL" id="SHK84885.1"/>
    </source>
</evidence>
<reference evidence="3 4" key="1">
    <citation type="submission" date="2016-11" db="EMBL/GenBank/DDBJ databases">
        <authorList>
            <person name="Varghese N."/>
            <person name="Submissions S."/>
        </authorList>
    </citation>
    <scope>NUCLEOTIDE SEQUENCE [LARGE SCALE GENOMIC DNA]</scope>
    <source>
        <strain evidence="3 4">DSM 29620</strain>
    </source>
</reference>
<dbReference type="InterPro" id="IPR027417">
    <property type="entry name" value="P-loop_NTPase"/>
</dbReference>
<dbReference type="InterPro" id="IPR041685">
    <property type="entry name" value="AAA_GajA/Old/RecF-like"/>
</dbReference>
<feature type="domain" description="Endonuclease GajA/Old nuclease/RecF-like AAA" evidence="1">
    <location>
        <begin position="1"/>
        <end position="46"/>
    </location>
</feature>
<feature type="domain" description="ATPase AAA-type core" evidence="2">
    <location>
        <begin position="280"/>
        <end position="363"/>
    </location>
</feature>
<dbReference type="PANTHER" id="PTHR43581:SF2">
    <property type="entry name" value="EXCINUCLEASE ATPASE SUBUNIT"/>
    <property type="match status" value="1"/>
</dbReference>
<dbReference type="SUPFAM" id="SSF52540">
    <property type="entry name" value="P-loop containing nucleoside triphosphate hydrolases"/>
    <property type="match status" value="1"/>
</dbReference>
<dbReference type="PIRSF" id="PIRSF029347">
    <property type="entry name" value="RecF"/>
    <property type="match status" value="1"/>
</dbReference>
<dbReference type="RefSeq" id="WP_149789612.1">
    <property type="nucleotide sequence ID" value="NZ_FNIO01000012.1"/>
</dbReference>
<dbReference type="OrthoDB" id="7596665at2"/>
<dbReference type="PANTHER" id="PTHR43581">
    <property type="entry name" value="ATP/GTP PHOSPHATASE"/>
    <property type="match status" value="1"/>
</dbReference>
<evidence type="ECO:0000313" key="4">
    <source>
        <dbReference type="Proteomes" id="UP000324252"/>
    </source>
</evidence>
<dbReference type="GO" id="GO:0016887">
    <property type="term" value="F:ATP hydrolysis activity"/>
    <property type="evidence" value="ECO:0007669"/>
    <property type="project" value="InterPro"/>
</dbReference>
<dbReference type="InterPro" id="IPR051396">
    <property type="entry name" value="Bact_Antivir_Def_Nuclease"/>
</dbReference>
<protein>
    <submittedName>
        <fullName evidence="3">Predicted ATPase</fullName>
    </submittedName>
</protein>
<dbReference type="Pfam" id="PF13175">
    <property type="entry name" value="AAA_15"/>
    <property type="match status" value="1"/>
</dbReference>
<accession>A0A1H0NAK6</accession>
<dbReference type="EMBL" id="FQZZ01000011">
    <property type="protein sequence ID" value="SHK84885.1"/>
    <property type="molecule type" value="Genomic_DNA"/>
</dbReference>
<evidence type="ECO:0000259" key="1">
    <source>
        <dbReference type="Pfam" id="PF13175"/>
    </source>
</evidence>
<dbReference type="Pfam" id="PF13304">
    <property type="entry name" value="AAA_21"/>
    <property type="match status" value="1"/>
</dbReference>
<dbReference type="InterPro" id="IPR003959">
    <property type="entry name" value="ATPase_AAA_core"/>
</dbReference>
<proteinExistence type="predicted"/>
<gene>
    <name evidence="3" type="ORF">SAMN05444142_1115</name>
</gene>
<dbReference type="GO" id="GO:0005524">
    <property type="term" value="F:ATP binding"/>
    <property type="evidence" value="ECO:0007669"/>
    <property type="project" value="InterPro"/>
</dbReference>
<dbReference type="InterPro" id="IPR014555">
    <property type="entry name" value="RecF-like"/>
</dbReference>
<evidence type="ECO:0000259" key="2">
    <source>
        <dbReference type="Pfam" id="PF13304"/>
    </source>
</evidence>
<organism evidence="3 4">
    <name type="scientific">Lutimaribacter pacificus</name>
    <dbReference type="NCBI Taxonomy" id="391948"/>
    <lineage>
        <taxon>Bacteria</taxon>
        <taxon>Pseudomonadati</taxon>
        <taxon>Pseudomonadota</taxon>
        <taxon>Alphaproteobacteria</taxon>
        <taxon>Rhodobacterales</taxon>
        <taxon>Roseobacteraceae</taxon>
        <taxon>Lutimaribacter</taxon>
    </lineage>
</organism>
<dbReference type="Proteomes" id="UP000324252">
    <property type="component" value="Unassembled WGS sequence"/>
</dbReference>
<keyword evidence="4" id="KW-1185">Reference proteome</keyword>